<dbReference type="SMART" id="SM00409">
    <property type="entry name" value="IG"/>
    <property type="match status" value="2"/>
</dbReference>
<evidence type="ECO:0000259" key="3">
    <source>
        <dbReference type="PROSITE" id="PS50835"/>
    </source>
</evidence>
<evidence type="ECO:0000313" key="5">
    <source>
        <dbReference type="Proteomes" id="UP000693946"/>
    </source>
</evidence>
<dbReference type="EMBL" id="JAGKHQ010000012">
    <property type="protein sequence ID" value="KAG7503006.1"/>
    <property type="molecule type" value="Genomic_DNA"/>
</dbReference>
<sequence length="509" mass="58076">MVGRFNYLTAMTTKRQLPWQKLFVILTVSVLPSCRSLEVSIPQAEYEVASGGDITLMCNFAPARPDFTTLVLRWEADPDNVDDPMKPVATFFLNTPVDIAPAYEGRATLVVDTDQRVGKLHLTKVTMKDSRRFQCSVLIPNDDEGTTIASTSLLVLVPPSPPICGIKGEAEYFHNISLTCVSEEGSPTPTYEWKSFTVENISRHFPPKTTEKDGVLSLFNISKETSGFFHCSSTNRIGTASCTLTLAVMPSSSNAALIAGIIVGVVAGVLIVGIIIFCCCRKKAQKAEYAEGAPGKVQFYDKDAPEAGEEYLDDKSKSETRQHIEYEDKDAAHTPKNDPIEPVGRKFEDDQHSQNSGRDRKDGHGSDVDSQRNRENQRDHNRGSRDHLDEQRDNYRGSRDRLEEQRDTYRGSRDRLDEPRDHYRGSRDRLDEPRDHYRGSRDRLDEPRDHYRGSRDRLDEPRDHYRGSRDRLDDQRDQYHGSRDRLDEKRDQYRGSSDRLDYRDDQYRD</sequence>
<gene>
    <name evidence="4" type="ORF">JOB18_030337</name>
</gene>
<feature type="region of interest" description="Disordered" evidence="1">
    <location>
        <begin position="326"/>
        <end position="509"/>
    </location>
</feature>
<keyword evidence="2" id="KW-0812">Transmembrane</keyword>
<dbReference type="Proteomes" id="UP000693946">
    <property type="component" value="Linkage Group LG2"/>
</dbReference>
<feature type="transmembrane region" description="Helical" evidence="2">
    <location>
        <begin position="255"/>
        <end position="279"/>
    </location>
</feature>
<comment type="caution">
    <text evidence="4">The sequence shown here is derived from an EMBL/GenBank/DDBJ whole genome shotgun (WGS) entry which is preliminary data.</text>
</comment>
<dbReference type="Pfam" id="PF07686">
    <property type="entry name" value="V-set"/>
    <property type="match status" value="1"/>
</dbReference>
<keyword evidence="2" id="KW-0472">Membrane</keyword>
<proteinExistence type="predicted"/>
<name>A0AAV6RCH8_SOLSE</name>
<evidence type="ECO:0000313" key="4">
    <source>
        <dbReference type="EMBL" id="KAG7503006.1"/>
    </source>
</evidence>
<accession>A0AAV6RCH8</accession>
<protein>
    <submittedName>
        <fullName evidence="4">Cell surface A33 antigen</fullName>
    </submittedName>
</protein>
<evidence type="ECO:0000256" key="2">
    <source>
        <dbReference type="SAM" id="Phobius"/>
    </source>
</evidence>
<dbReference type="GO" id="GO:0005886">
    <property type="term" value="C:plasma membrane"/>
    <property type="evidence" value="ECO:0007669"/>
    <property type="project" value="InterPro"/>
</dbReference>
<dbReference type="PANTHER" id="PTHR44969">
    <property type="entry name" value="CELL SURFACE A33 ANTIGEN"/>
    <property type="match status" value="1"/>
</dbReference>
<evidence type="ECO:0000256" key="1">
    <source>
        <dbReference type="SAM" id="MobiDB-lite"/>
    </source>
</evidence>
<dbReference type="InterPro" id="IPR007110">
    <property type="entry name" value="Ig-like_dom"/>
</dbReference>
<dbReference type="PANTHER" id="PTHR44969:SF1">
    <property type="entry name" value="CELL SURFACE A33 ANTIGEN"/>
    <property type="match status" value="1"/>
</dbReference>
<organism evidence="4 5">
    <name type="scientific">Solea senegalensis</name>
    <name type="common">Senegalese sole</name>
    <dbReference type="NCBI Taxonomy" id="28829"/>
    <lineage>
        <taxon>Eukaryota</taxon>
        <taxon>Metazoa</taxon>
        <taxon>Chordata</taxon>
        <taxon>Craniata</taxon>
        <taxon>Vertebrata</taxon>
        <taxon>Euteleostomi</taxon>
        <taxon>Actinopterygii</taxon>
        <taxon>Neopterygii</taxon>
        <taxon>Teleostei</taxon>
        <taxon>Neoteleostei</taxon>
        <taxon>Acanthomorphata</taxon>
        <taxon>Carangaria</taxon>
        <taxon>Pleuronectiformes</taxon>
        <taxon>Pleuronectoidei</taxon>
        <taxon>Soleidae</taxon>
        <taxon>Solea</taxon>
    </lineage>
</organism>
<feature type="domain" description="Ig-like" evidence="3">
    <location>
        <begin position="158"/>
        <end position="247"/>
    </location>
</feature>
<dbReference type="InterPro" id="IPR013106">
    <property type="entry name" value="Ig_V-set"/>
</dbReference>
<dbReference type="AlphaFoldDB" id="A0AAV6RCH8"/>
<dbReference type="PROSITE" id="PS50835">
    <property type="entry name" value="IG_LIKE"/>
    <property type="match status" value="2"/>
</dbReference>
<dbReference type="InterPro" id="IPR003599">
    <property type="entry name" value="Ig_sub"/>
</dbReference>
<reference evidence="4 5" key="1">
    <citation type="journal article" date="2021" name="Sci. Rep.">
        <title>Chromosome anchoring in Senegalese sole (Solea senegalensis) reveals sex-associated markers and genome rearrangements in flatfish.</title>
        <authorList>
            <person name="Guerrero-Cozar I."/>
            <person name="Gomez-Garrido J."/>
            <person name="Berbel C."/>
            <person name="Martinez-Blanch J.F."/>
            <person name="Alioto T."/>
            <person name="Claros M.G."/>
            <person name="Gagnaire P.A."/>
            <person name="Manchado M."/>
        </authorList>
    </citation>
    <scope>NUCLEOTIDE SEQUENCE [LARGE SCALE GENOMIC DNA]</scope>
    <source>
        <strain evidence="4">Sse05_10M</strain>
    </source>
</reference>
<feature type="domain" description="Ig-like" evidence="3">
    <location>
        <begin position="32"/>
        <end position="152"/>
    </location>
</feature>
<keyword evidence="5" id="KW-1185">Reference proteome</keyword>
<keyword evidence="2" id="KW-1133">Transmembrane helix</keyword>
<dbReference type="InterPro" id="IPR042474">
    <property type="entry name" value="A33"/>
</dbReference>